<dbReference type="OrthoDB" id="9995831at2759"/>
<accession>A0A5C3KZD2</accession>
<dbReference type="Proteomes" id="UP000307440">
    <property type="component" value="Unassembled WGS sequence"/>
</dbReference>
<organism evidence="2 3">
    <name type="scientific">Coprinopsis marcescibilis</name>
    <name type="common">Agaric fungus</name>
    <name type="synonym">Psathyrella marcescibilis</name>
    <dbReference type="NCBI Taxonomy" id="230819"/>
    <lineage>
        <taxon>Eukaryota</taxon>
        <taxon>Fungi</taxon>
        <taxon>Dikarya</taxon>
        <taxon>Basidiomycota</taxon>
        <taxon>Agaricomycotina</taxon>
        <taxon>Agaricomycetes</taxon>
        <taxon>Agaricomycetidae</taxon>
        <taxon>Agaricales</taxon>
        <taxon>Agaricineae</taxon>
        <taxon>Psathyrellaceae</taxon>
        <taxon>Coprinopsis</taxon>
    </lineage>
</organism>
<proteinExistence type="predicted"/>
<name>A0A5C3KZD2_COPMA</name>
<gene>
    <name evidence="2" type="ORF">FA15DRAFT_667978</name>
</gene>
<evidence type="ECO:0000313" key="2">
    <source>
        <dbReference type="EMBL" id="TFK25981.1"/>
    </source>
</evidence>
<dbReference type="EMBL" id="ML210180">
    <property type="protein sequence ID" value="TFK25981.1"/>
    <property type="molecule type" value="Genomic_DNA"/>
</dbReference>
<feature type="compositionally biased region" description="Low complexity" evidence="1">
    <location>
        <begin position="285"/>
        <end position="295"/>
    </location>
</feature>
<sequence>MPPRPTQLSILSSPERSNRQSISELSLTSTTRATALDVCYSVYGDAPATTDFVDRFYDQHAGYENPFVTASSRSVIGDIHRLSRRMSTIDVPRPLAVLCTLFRLQSLEDMLDNPLFQAIRVWTDVCDISESESFDGHRKAIVEHTLHILLLPGIHCEGPTSHSTNSSDLVSLPHTPTLPTPTPPFVIPSLPVPGTSLSVPSPLHSQLRIITRLSFNEQGLVTHHRDIWDVKDVIGLVPGMSLAQWIGTRLAATGLSYMSRFIPSYPTPRPPREKSFTSTAANSEPTPTSTQSQSSFNVMGIQQV</sequence>
<evidence type="ECO:0000256" key="1">
    <source>
        <dbReference type="SAM" id="MobiDB-lite"/>
    </source>
</evidence>
<reference evidence="2 3" key="1">
    <citation type="journal article" date="2019" name="Nat. Ecol. Evol.">
        <title>Megaphylogeny resolves global patterns of mushroom evolution.</title>
        <authorList>
            <person name="Varga T."/>
            <person name="Krizsan K."/>
            <person name="Foldi C."/>
            <person name="Dima B."/>
            <person name="Sanchez-Garcia M."/>
            <person name="Sanchez-Ramirez S."/>
            <person name="Szollosi G.J."/>
            <person name="Szarkandi J.G."/>
            <person name="Papp V."/>
            <person name="Albert L."/>
            <person name="Andreopoulos W."/>
            <person name="Angelini C."/>
            <person name="Antonin V."/>
            <person name="Barry K.W."/>
            <person name="Bougher N.L."/>
            <person name="Buchanan P."/>
            <person name="Buyck B."/>
            <person name="Bense V."/>
            <person name="Catcheside P."/>
            <person name="Chovatia M."/>
            <person name="Cooper J."/>
            <person name="Damon W."/>
            <person name="Desjardin D."/>
            <person name="Finy P."/>
            <person name="Geml J."/>
            <person name="Haridas S."/>
            <person name="Hughes K."/>
            <person name="Justo A."/>
            <person name="Karasinski D."/>
            <person name="Kautmanova I."/>
            <person name="Kiss B."/>
            <person name="Kocsube S."/>
            <person name="Kotiranta H."/>
            <person name="LaButti K.M."/>
            <person name="Lechner B.E."/>
            <person name="Liimatainen K."/>
            <person name="Lipzen A."/>
            <person name="Lukacs Z."/>
            <person name="Mihaltcheva S."/>
            <person name="Morgado L.N."/>
            <person name="Niskanen T."/>
            <person name="Noordeloos M.E."/>
            <person name="Ohm R.A."/>
            <person name="Ortiz-Santana B."/>
            <person name="Ovrebo C."/>
            <person name="Racz N."/>
            <person name="Riley R."/>
            <person name="Savchenko A."/>
            <person name="Shiryaev A."/>
            <person name="Soop K."/>
            <person name="Spirin V."/>
            <person name="Szebenyi C."/>
            <person name="Tomsovsky M."/>
            <person name="Tulloss R.E."/>
            <person name="Uehling J."/>
            <person name="Grigoriev I.V."/>
            <person name="Vagvolgyi C."/>
            <person name="Papp T."/>
            <person name="Martin F.M."/>
            <person name="Miettinen O."/>
            <person name="Hibbett D.S."/>
            <person name="Nagy L.G."/>
        </authorList>
    </citation>
    <scope>NUCLEOTIDE SEQUENCE [LARGE SCALE GENOMIC DNA]</scope>
    <source>
        <strain evidence="2 3">CBS 121175</strain>
    </source>
</reference>
<evidence type="ECO:0000313" key="3">
    <source>
        <dbReference type="Proteomes" id="UP000307440"/>
    </source>
</evidence>
<keyword evidence="3" id="KW-1185">Reference proteome</keyword>
<feature type="region of interest" description="Disordered" evidence="1">
    <location>
        <begin position="266"/>
        <end position="304"/>
    </location>
</feature>
<dbReference type="AlphaFoldDB" id="A0A5C3KZD2"/>
<dbReference type="STRING" id="230819.A0A5C3KZD2"/>
<protein>
    <submittedName>
        <fullName evidence="2">Uncharacterized protein</fullName>
    </submittedName>
</protein>